<evidence type="ECO:0000259" key="20">
    <source>
        <dbReference type="Pfam" id="PF22924"/>
    </source>
</evidence>
<feature type="transmembrane region" description="Helical" evidence="16">
    <location>
        <begin position="729"/>
        <end position="747"/>
    </location>
</feature>
<dbReference type="Pfam" id="PF14749">
    <property type="entry name" value="Acyl-CoA_ox_N"/>
    <property type="match status" value="1"/>
</dbReference>
<dbReference type="EMBL" id="BACD03000013">
    <property type="protein sequence ID" value="GAO48229.1"/>
    <property type="molecule type" value="Genomic_DNA"/>
</dbReference>
<evidence type="ECO:0000256" key="13">
    <source>
        <dbReference type="ARBA" id="ARBA00063271"/>
    </source>
</evidence>
<evidence type="ECO:0000256" key="3">
    <source>
        <dbReference type="ARBA" id="ARBA00004275"/>
    </source>
</evidence>
<evidence type="ECO:0000256" key="12">
    <source>
        <dbReference type="ARBA" id="ARBA00023140"/>
    </source>
</evidence>
<dbReference type="GO" id="GO:0005777">
    <property type="term" value="C:peroxisome"/>
    <property type="evidence" value="ECO:0007669"/>
    <property type="project" value="UniProtKB-SubCell"/>
</dbReference>
<evidence type="ECO:0000313" key="22">
    <source>
        <dbReference type="Proteomes" id="UP000033140"/>
    </source>
</evidence>
<dbReference type="SUPFAM" id="SSF56645">
    <property type="entry name" value="Acyl-CoA dehydrogenase NM domain-like"/>
    <property type="match status" value="1"/>
</dbReference>
<dbReference type="GO" id="GO:0003997">
    <property type="term" value="F:acyl-CoA oxidase activity"/>
    <property type="evidence" value="ECO:0007669"/>
    <property type="project" value="UniProtKB-EC"/>
</dbReference>
<dbReference type="InterPro" id="IPR016833">
    <property type="entry name" value="Put_Na-Bile_cotransptr"/>
</dbReference>
<evidence type="ECO:0000256" key="11">
    <source>
        <dbReference type="ARBA" id="ARBA00023098"/>
    </source>
</evidence>
<dbReference type="Gene3D" id="2.130.10.10">
    <property type="entry name" value="YVTN repeat-like/Quinoprotein amine dehydrogenase"/>
    <property type="match status" value="1"/>
</dbReference>
<evidence type="ECO:0000256" key="14">
    <source>
        <dbReference type="PROSITE-ProRule" id="PRU00221"/>
    </source>
</evidence>
<protein>
    <recommendedName>
        <fullName evidence="6">acyl-CoA oxidase</fullName>
        <ecNumber evidence="6">1.3.3.6</ecNumber>
    </recommendedName>
</protein>
<feature type="domain" description="Acyl-CoA oxidase/dehydrogenase middle" evidence="18">
    <location>
        <begin position="1143"/>
        <end position="1253"/>
    </location>
</feature>
<keyword evidence="22" id="KW-1185">Reference proteome</keyword>
<evidence type="ECO:0000256" key="16">
    <source>
        <dbReference type="SAM" id="Phobius"/>
    </source>
</evidence>
<evidence type="ECO:0000256" key="9">
    <source>
        <dbReference type="ARBA" id="ARBA00022832"/>
    </source>
</evidence>
<keyword evidence="16" id="KW-0812">Transmembrane</keyword>
<dbReference type="FunFam" id="1.10.540.10:FF:000018">
    <property type="entry name" value="Acyl-coenzyme A oxidase"/>
    <property type="match status" value="1"/>
</dbReference>
<dbReference type="Pfam" id="PF01756">
    <property type="entry name" value="ACOX"/>
    <property type="match status" value="1"/>
</dbReference>
<dbReference type="EC" id="1.3.3.6" evidence="6"/>
<dbReference type="InterPro" id="IPR006091">
    <property type="entry name" value="Acyl-CoA_Oxase/DH_mid-dom"/>
</dbReference>
<comment type="similarity">
    <text evidence="5">Belongs to the acyl-CoA oxidase family.</text>
</comment>
<feature type="domain" description="Acyl-CoA oxidase C-terminal" evidence="17">
    <location>
        <begin position="1492"/>
        <end position="1669"/>
    </location>
</feature>
<evidence type="ECO:0000256" key="15">
    <source>
        <dbReference type="SAM" id="MobiDB-lite"/>
    </source>
</evidence>
<dbReference type="GO" id="GO:0055088">
    <property type="term" value="P:lipid homeostasis"/>
    <property type="evidence" value="ECO:0007669"/>
    <property type="project" value="TreeGrafter"/>
</dbReference>
<reference evidence="21 22" key="3">
    <citation type="journal article" date="2015" name="Genome Announc.">
        <title>Draft Genome Sequence of the Archiascomycetous Yeast Saitoella complicata.</title>
        <authorList>
            <person name="Yamauchi K."/>
            <person name="Kondo S."/>
            <person name="Hamamoto M."/>
            <person name="Takahashi Y."/>
            <person name="Ogura Y."/>
            <person name="Hayashi T."/>
            <person name="Nishida H."/>
        </authorList>
    </citation>
    <scope>NUCLEOTIDE SEQUENCE [LARGE SCALE GENOMIC DNA]</scope>
    <source>
        <strain evidence="21 22">NRRL Y-17804</strain>
    </source>
</reference>
<dbReference type="SUPFAM" id="SSF50978">
    <property type="entry name" value="WD40 repeat-like"/>
    <property type="match status" value="1"/>
</dbReference>
<keyword evidence="14" id="KW-0853">WD repeat</keyword>
<evidence type="ECO:0000259" key="17">
    <source>
        <dbReference type="Pfam" id="PF01756"/>
    </source>
</evidence>
<comment type="cofactor">
    <cofactor evidence="2">
        <name>FAD</name>
        <dbReference type="ChEBI" id="CHEBI:57692"/>
    </cofactor>
</comment>
<dbReference type="SUPFAM" id="SSF47203">
    <property type="entry name" value="Acyl-CoA dehydrogenase C-terminal domain-like"/>
    <property type="match status" value="2"/>
</dbReference>
<dbReference type="Proteomes" id="UP000033140">
    <property type="component" value="Unassembled WGS sequence"/>
</dbReference>
<dbReference type="InterPro" id="IPR038770">
    <property type="entry name" value="Na+/solute_symporter_sf"/>
</dbReference>
<dbReference type="InterPro" id="IPR055060">
    <property type="entry name" value="ACOX_C_alpha1"/>
</dbReference>
<dbReference type="PANTHER" id="PTHR10909:SF352">
    <property type="entry name" value="ACYL-COENZYME A OXIDASE-LIKE PROTEIN"/>
    <property type="match status" value="1"/>
</dbReference>
<feature type="transmembrane region" description="Helical" evidence="16">
    <location>
        <begin position="627"/>
        <end position="647"/>
    </location>
</feature>
<dbReference type="SMART" id="SM00320">
    <property type="entry name" value="WD40"/>
    <property type="match status" value="4"/>
</dbReference>
<feature type="transmembrane region" description="Helical" evidence="16">
    <location>
        <begin position="550"/>
        <end position="574"/>
    </location>
</feature>
<dbReference type="Gene3D" id="2.40.110.10">
    <property type="entry name" value="Butyryl-CoA Dehydrogenase, subunit A, domain 2"/>
    <property type="match status" value="1"/>
</dbReference>
<evidence type="ECO:0000256" key="5">
    <source>
        <dbReference type="ARBA" id="ARBA00006288"/>
    </source>
</evidence>
<evidence type="ECO:0000256" key="8">
    <source>
        <dbReference type="ARBA" id="ARBA00022827"/>
    </source>
</evidence>
<feature type="domain" description="Acyl-coenzyme A oxidase N-terminal" evidence="19">
    <location>
        <begin position="1022"/>
        <end position="1132"/>
    </location>
</feature>
<dbReference type="PANTHER" id="PTHR10909">
    <property type="entry name" value="ELECTRON TRANSPORT OXIDOREDUCTASE"/>
    <property type="match status" value="1"/>
</dbReference>
<dbReference type="InterPro" id="IPR036322">
    <property type="entry name" value="WD40_repeat_dom_sf"/>
</dbReference>
<feature type="transmembrane region" description="Helical" evidence="16">
    <location>
        <begin position="686"/>
        <end position="709"/>
    </location>
</feature>
<dbReference type="InterPro" id="IPR036250">
    <property type="entry name" value="AcylCo_DH-like_C"/>
</dbReference>
<keyword evidence="7" id="KW-0285">Flavoprotein</keyword>
<feature type="transmembrane region" description="Helical" evidence="16">
    <location>
        <begin position="653"/>
        <end position="674"/>
    </location>
</feature>
<reference evidence="21 22" key="1">
    <citation type="journal article" date="2011" name="J. Gen. Appl. Microbiol.">
        <title>Draft genome sequencing of the enigmatic yeast Saitoella complicata.</title>
        <authorList>
            <person name="Nishida H."/>
            <person name="Hamamoto M."/>
            <person name="Sugiyama J."/>
        </authorList>
    </citation>
    <scope>NUCLEOTIDE SEQUENCE [LARGE SCALE GENOMIC DNA]</scope>
    <source>
        <strain evidence="21 22">NRRL Y-17804</strain>
    </source>
</reference>
<evidence type="ECO:0000259" key="18">
    <source>
        <dbReference type="Pfam" id="PF02770"/>
    </source>
</evidence>
<keyword evidence="16" id="KW-1133">Transmembrane helix</keyword>
<evidence type="ECO:0000256" key="1">
    <source>
        <dbReference type="ARBA" id="ARBA00001201"/>
    </source>
</evidence>
<name>A0A0E9NEF7_SAICN</name>
<dbReference type="STRING" id="698492.A0A0E9NEF7"/>
<feature type="domain" description="Acyl-CoA oxidase C-alpha1" evidence="20">
    <location>
        <begin position="1283"/>
        <end position="1454"/>
    </location>
</feature>
<feature type="repeat" description="WD" evidence="14">
    <location>
        <begin position="330"/>
        <end position="365"/>
    </location>
</feature>
<keyword evidence="9" id="KW-0276">Fatty acid metabolism</keyword>
<sequence length="1685" mass="187182">MTELTEYERERLANIERNKALLLELELAQPEHKAPRAAPASKPKATPRTRTPRTKRDSPVPQRTSARLQGITATSEVIAKRAAEEEAAERLLKKTRMRGEHKFADILAESSRESWESAQKMFGGWPAAAVADAVEEGSKTSETEVENVSGEKSDEKELAELRDKIGGLKLYERWEPNQIRITPERIYHIGMHPDSTRKLVLAGDKTGVLGIWDADSKREAAEEDEEDAAELPLIHQFRPHNRTISSFAFSPTNAQKLYTTSYDASVRLLDLQAGISNEIFAPGKDEDEDEAPLISACEITPEGNVVYISDFAGRVHRYDTRAPRTELETFQCHDKKIGGMSMHPLAPWLVVTSSNERSLRVWDFRKIESGEEGGRHPCMVGEYVTDKSISSAYWNRAGQIAATSYDDTITIFSEPTCTTWSPGSKDLGAMTPSHKIPHDNQVGRWVTIFRGQWHQNPVSGVQKLCIGNMRRNIDVYSRFGERVGKLGEGDARITAVPAAVQWHPREDWVVGGTSSGKDGLVLDREKATLHSAMGEPTTQRPALLKRIWQFALDLLINQWFLFALGIMILLAYLFPSVGKEGGHVRAEYSVEYGAVALIFLVSGMQISTKTLVARAKQWKLHLVAQGLSFLVTPAIIFAVVQIVMAAKSKTIDFYVLVGMVITGCTPTTVSSNVVMTRSANGDDSAALIEVTIGNIMGTFITPALVQMFLSGNMSQGKPLSGGADIYRHVFKQLGLSVFIPLFVGQVLQNVRPKEVKWALNTFKLPKVGSFCLVLLVWATFSNAFAAHSFEDISTESVILVVFCNIGFYTFFTVICFALARLSFLPQRLYAEDNHSVWAKAARWFRFTKRETIAICFCGAAKTVALGIPLIHTQYTTSPENIQGILTIPLVLYQGEQILVAQLLVPLFKRWVRDEIEAEKMKAQIQADDGRPSVEAPGMEPVTVHVGKSAGDMKVNERERSLSLSHGTYTPKNQHTPPAMTAHDRLNAVVQQVVPSGQPITVNPAASTVLAMNEERSRTSFPIREMTYFIDKGAKITQLKEKIMLQIERDPVFKNDDWYDLNKEQVRERTMMKFKSLIHYVTSEPETVTMMRMNLISVVDPGFFTRFGVHYGLFFGALRGSATPSQLSYWISKGAAGLNGMIGCFAMTELGHGSNVQGLETTATFDPKSDEFVIHTPSLSATKWWIGGAAHSATHSVVFARLIVNKKDHGVKSFVVPLRDPSDYSLRPGVTIGDIGKKMGRDGIDNGFIQFSQVRIPRSYMLMKHIKVTRTGEVKSEAMAQLTYGALIAGRVSMVVDSASVSKRVLTIAIRYAGVRRQFSSKPGEIESKILDYALHQRRLMPLLAQTFAMQFAGDQMEVMYRNLMSKLDSLNPEDKAGMAEVVDSLKEVHATSAGLKAFCTWACLETINTCRLTCGGHGYSSYNGFANAHADFSVQCTWEGDNAVLALQAGRSLIGSWREAKKGKKLPEGVRYLSKGAELKGAKCGERGVGEVEVIREAWDAVAASVVNKAGAEFERLRSTGLSADEAYEETSQLRFTAAKTHVKCYLVSQFFERIRGAPESLKRVLMDVALLYALWSIEEDAGAFLSAGYFTPGQMDEVRSKVNELCKEVRMNAIGLCDSFNYSDFFINAPIGRYDGNIYPHYFEQVRKQNPFTPAPPYFKSVIKPLINRSMEDGNEEIDMEDDE</sequence>
<dbReference type="GO" id="GO:0005504">
    <property type="term" value="F:fatty acid binding"/>
    <property type="evidence" value="ECO:0007669"/>
    <property type="project" value="TreeGrafter"/>
</dbReference>
<keyword evidence="11" id="KW-0443">Lipid metabolism</keyword>
<evidence type="ECO:0000256" key="7">
    <source>
        <dbReference type="ARBA" id="ARBA00022630"/>
    </source>
</evidence>
<reference evidence="21 22" key="2">
    <citation type="journal article" date="2014" name="J. Gen. Appl. Microbiol.">
        <title>The early diverging ascomycetous budding yeast Saitoella complicata has three histone deacetylases belonging to the Clr6, Hos2, and Rpd3 lineages.</title>
        <authorList>
            <person name="Nishida H."/>
            <person name="Matsumoto T."/>
            <person name="Kondo S."/>
            <person name="Hamamoto M."/>
            <person name="Yoshikawa H."/>
        </authorList>
    </citation>
    <scope>NUCLEOTIDE SEQUENCE [LARGE SCALE GENOMIC DNA]</scope>
    <source>
        <strain evidence="21 22">NRRL Y-17804</strain>
    </source>
</reference>
<comment type="caution">
    <text evidence="21">The sequence shown here is derived from an EMBL/GenBank/DDBJ whole genome shotgun (WGS) entry which is preliminary data.</text>
</comment>
<evidence type="ECO:0000256" key="6">
    <source>
        <dbReference type="ARBA" id="ARBA00012870"/>
    </source>
</evidence>
<gene>
    <name evidence="21" type="ORF">G7K_2409-t1</name>
</gene>
<dbReference type="PROSITE" id="PS50082">
    <property type="entry name" value="WD_REPEATS_2"/>
    <property type="match status" value="2"/>
</dbReference>
<organism evidence="21 22">
    <name type="scientific">Saitoella complicata (strain BCRC 22490 / CBS 7301 / JCM 7358 / NBRC 10748 / NRRL Y-17804)</name>
    <dbReference type="NCBI Taxonomy" id="698492"/>
    <lineage>
        <taxon>Eukaryota</taxon>
        <taxon>Fungi</taxon>
        <taxon>Dikarya</taxon>
        <taxon>Ascomycota</taxon>
        <taxon>Taphrinomycotina</taxon>
        <taxon>Taphrinomycotina incertae sedis</taxon>
        <taxon>Saitoella</taxon>
    </lineage>
</organism>
<dbReference type="InterPro" id="IPR015943">
    <property type="entry name" value="WD40/YVTN_repeat-like_dom_sf"/>
</dbReference>
<dbReference type="GO" id="GO:0033540">
    <property type="term" value="P:fatty acid beta-oxidation using acyl-CoA oxidase"/>
    <property type="evidence" value="ECO:0007669"/>
    <property type="project" value="UniProtKB-UniPathway"/>
</dbReference>
<dbReference type="Gene3D" id="1.10.540.10">
    <property type="entry name" value="Acyl-CoA dehydrogenase/oxidase, N-terminal domain"/>
    <property type="match status" value="1"/>
</dbReference>
<feature type="transmembrane region" description="Helical" evidence="16">
    <location>
        <begin position="767"/>
        <end position="785"/>
    </location>
</feature>
<dbReference type="InterPro" id="IPR001680">
    <property type="entry name" value="WD40_rpt"/>
</dbReference>
<dbReference type="UniPathway" id="UPA00661"/>
<dbReference type="InterPro" id="IPR046373">
    <property type="entry name" value="Acyl-CoA_Oxase/DH_mid-dom_sf"/>
</dbReference>
<keyword evidence="8" id="KW-0274">FAD</keyword>
<dbReference type="FunFam" id="1.20.140.10:FF:000015">
    <property type="entry name" value="Acyl-coenzyme A oxidase"/>
    <property type="match status" value="1"/>
</dbReference>
<evidence type="ECO:0000256" key="2">
    <source>
        <dbReference type="ARBA" id="ARBA00001974"/>
    </source>
</evidence>
<proteinExistence type="inferred from homology"/>
<keyword evidence="12" id="KW-0576">Peroxisome</keyword>
<dbReference type="InterPro" id="IPR012258">
    <property type="entry name" value="Acyl-CoA_oxidase"/>
</dbReference>
<dbReference type="GO" id="GO:0071949">
    <property type="term" value="F:FAD binding"/>
    <property type="evidence" value="ECO:0007669"/>
    <property type="project" value="InterPro"/>
</dbReference>
<evidence type="ECO:0000259" key="19">
    <source>
        <dbReference type="Pfam" id="PF14749"/>
    </source>
</evidence>
<dbReference type="Gene3D" id="1.20.140.10">
    <property type="entry name" value="Butyryl-CoA Dehydrogenase, subunit A, domain 3"/>
    <property type="match status" value="2"/>
</dbReference>
<comment type="subcellular location">
    <subcellularLocation>
        <location evidence="3">Peroxisome</location>
    </subcellularLocation>
</comment>
<dbReference type="Gene3D" id="1.20.1530.20">
    <property type="match status" value="1"/>
</dbReference>
<feature type="transmembrane region" description="Helical" evidence="16">
    <location>
        <begin position="797"/>
        <end position="819"/>
    </location>
</feature>
<evidence type="ECO:0000256" key="4">
    <source>
        <dbReference type="ARBA" id="ARBA00004846"/>
    </source>
</evidence>
<feature type="region of interest" description="Disordered" evidence="15">
    <location>
        <begin position="26"/>
        <end position="69"/>
    </location>
</feature>
<feature type="repeat" description="WD" evidence="14">
    <location>
        <begin position="237"/>
        <end position="274"/>
    </location>
</feature>
<evidence type="ECO:0000313" key="21">
    <source>
        <dbReference type="EMBL" id="GAO48229.1"/>
    </source>
</evidence>
<accession>A0A0E9NEF7</accession>
<comment type="pathway">
    <text evidence="4">Lipid metabolism; peroxisomal fatty acid beta-oxidation.</text>
</comment>
<dbReference type="FunFam" id="1.20.140.10:FF:000013">
    <property type="entry name" value="Acyl-coenzyme A oxidase"/>
    <property type="match status" value="1"/>
</dbReference>
<comment type="subunit">
    <text evidence="13">Heteropentamer composed of five different subunits.</text>
</comment>
<keyword evidence="10" id="KW-0560">Oxidoreductase</keyword>
<dbReference type="Pfam" id="PF00400">
    <property type="entry name" value="WD40"/>
    <property type="match status" value="2"/>
</dbReference>
<dbReference type="InterPro" id="IPR029320">
    <property type="entry name" value="Acyl-CoA_ox_N"/>
</dbReference>
<feature type="transmembrane region" description="Helical" evidence="16">
    <location>
        <begin position="594"/>
        <end position="615"/>
    </location>
</feature>
<dbReference type="Pfam" id="PF02770">
    <property type="entry name" value="Acyl-CoA_dh_M"/>
    <property type="match status" value="1"/>
</dbReference>
<dbReference type="Pfam" id="PF22924">
    <property type="entry name" value="ACOX_C_alpha1"/>
    <property type="match status" value="1"/>
</dbReference>
<evidence type="ECO:0000256" key="10">
    <source>
        <dbReference type="ARBA" id="ARBA00023002"/>
    </source>
</evidence>
<dbReference type="InterPro" id="IPR002655">
    <property type="entry name" value="Acyl-CoA_oxidase_C"/>
</dbReference>
<comment type="catalytic activity">
    <reaction evidence="1">
        <text>a 2,3-saturated acyl-CoA + O2 = a (2E)-enoyl-CoA + H2O2</text>
        <dbReference type="Rhea" id="RHEA:38959"/>
        <dbReference type="ChEBI" id="CHEBI:15379"/>
        <dbReference type="ChEBI" id="CHEBI:16240"/>
        <dbReference type="ChEBI" id="CHEBI:58856"/>
        <dbReference type="ChEBI" id="CHEBI:65111"/>
        <dbReference type="EC" id="1.3.3.6"/>
    </reaction>
</comment>
<keyword evidence="16" id="KW-0472">Membrane</keyword>
<dbReference type="Pfam" id="PF13593">
    <property type="entry name" value="SBF_like"/>
    <property type="match status" value="1"/>
</dbReference>
<dbReference type="InterPro" id="IPR037069">
    <property type="entry name" value="AcylCoA_DH/ox_N_sf"/>
</dbReference>
<dbReference type="InterPro" id="IPR009100">
    <property type="entry name" value="AcylCoA_DH/oxidase_NM_dom_sf"/>
</dbReference>
<dbReference type="FunFam" id="2.40.110.10:FF:000003">
    <property type="entry name" value="Acyl-coenzyme A oxidase"/>
    <property type="match status" value="1"/>
</dbReference>